<feature type="active site" description="Charge relay system" evidence="6">
    <location>
        <position position="92"/>
    </location>
</feature>
<dbReference type="Gene3D" id="2.30.42.10">
    <property type="match status" value="2"/>
</dbReference>
<dbReference type="SUPFAM" id="SSF50494">
    <property type="entry name" value="Trypsin-like serine proteases"/>
    <property type="match status" value="1"/>
</dbReference>
<dbReference type="Pfam" id="PF13365">
    <property type="entry name" value="Trypsin_2"/>
    <property type="match status" value="1"/>
</dbReference>
<keyword evidence="5" id="KW-0720">Serine protease</keyword>
<evidence type="ECO:0000256" key="3">
    <source>
        <dbReference type="ARBA" id="ARBA00022737"/>
    </source>
</evidence>
<dbReference type="PROSITE" id="PS50106">
    <property type="entry name" value="PDZ"/>
    <property type="match status" value="1"/>
</dbReference>
<dbReference type="GO" id="GO:0004252">
    <property type="term" value="F:serine-type endopeptidase activity"/>
    <property type="evidence" value="ECO:0007669"/>
    <property type="project" value="InterPro"/>
</dbReference>
<dbReference type="SMART" id="SM00228">
    <property type="entry name" value="PDZ"/>
    <property type="match status" value="2"/>
</dbReference>
<keyword evidence="2" id="KW-0732">Signal</keyword>
<dbReference type="Proteomes" id="UP000673383">
    <property type="component" value="Unassembled WGS sequence"/>
</dbReference>
<dbReference type="PANTHER" id="PTHR43343:SF3">
    <property type="entry name" value="PROTEASE DO-LIKE 8, CHLOROPLASTIC"/>
    <property type="match status" value="1"/>
</dbReference>
<reference evidence="9" key="1">
    <citation type="submission" date="2021-02" db="EMBL/GenBank/DDBJ databases">
        <title>Genomic Encyclopedia of Type Strains, Phase IV (KMG-V): Genome sequencing to study the core and pangenomes of soil and plant-associated prokaryotes.</title>
        <authorList>
            <person name="Whitman W."/>
        </authorList>
    </citation>
    <scope>NUCLEOTIDE SEQUENCE</scope>
    <source>
        <strain evidence="9">USDA 406</strain>
    </source>
</reference>
<dbReference type="PRINTS" id="PR00834">
    <property type="entry name" value="PROTEASES2C"/>
</dbReference>
<comment type="caution">
    <text evidence="9">The sequence shown here is derived from an EMBL/GenBank/DDBJ whole genome shotgun (WGS) entry which is preliminary data.</text>
</comment>
<feature type="binding site" evidence="7">
    <location>
        <position position="92"/>
    </location>
    <ligand>
        <name>substrate</name>
    </ligand>
</feature>
<keyword evidence="4" id="KW-0378">Hydrolase</keyword>
<dbReference type="InterPro" id="IPR001478">
    <property type="entry name" value="PDZ"/>
</dbReference>
<evidence type="ECO:0000256" key="7">
    <source>
        <dbReference type="PIRSR" id="PIRSR611782-2"/>
    </source>
</evidence>
<feature type="active site" description="Charge relay system" evidence="6">
    <location>
        <position position="122"/>
    </location>
</feature>
<gene>
    <name evidence="9" type="ORF">JOH49_006344</name>
</gene>
<dbReference type="Pfam" id="PF13180">
    <property type="entry name" value="PDZ_2"/>
    <property type="match status" value="2"/>
</dbReference>
<dbReference type="PANTHER" id="PTHR43343">
    <property type="entry name" value="PEPTIDASE S12"/>
    <property type="match status" value="1"/>
</dbReference>
<protein>
    <submittedName>
        <fullName evidence="9">Do/DeqQ family serine protease</fullName>
    </submittedName>
</protein>
<evidence type="ECO:0000313" key="10">
    <source>
        <dbReference type="Proteomes" id="UP000673383"/>
    </source>
</evidence>
<dbReference type="Gene3D" id="2.40.10.120">
    <property type="match status" value="1"/>
</dbReference>
<evidence type="ECO:0000256" key="4">
    <source>
        <dbReference type="ARBA" id="ARBA00022801"/>
    </source>
</evidence>
<keyword evidence="1 9" id="KW-0645">Protease</keyword>
<evidence type="ECO:0000259" key="8">
    <source>
        <dbReference type="PROSITE" id="PS50106"/>
    </source>
</evidence>
<evidence type="ECO:0000256" key="5">
    <source>
        <dbReference type="ARBA" id="ARBA00022825"/>
    </source>
</evidence>
<dbReference type="SUPFAM" id="SSF50156">
    <property type="entry name" value="PDZ domain-like"/>
    <property type="match status" value="2"/>
</dbReference>
<feature type="binding site" evidence="7">
    <location>
        <position position="122"/>
    </location>
    <ligand>
        <name>substrate</name>
    </ligand>
</feature>
<dbReference type="InterPro" id="IPR009003">
    <property type="entry name" value="Peptidase_S1_PA"/>
</dbReference>
<feature type="domain" description="PDZ" evidence="8">
    <location>
        <begin position="237"/>
        <end position="335"/>
    </location>
</feature>
<feature type="binding site" evidence="7">
    <location>
        <begin position="197"/>
        <end position="199"/>
    </location>
    <ligand>
        <name>substrate</name>
    </ligand>
</feature>
<sequence length="452" mass="47525">MGNLSAAAAQDRRVPSSQAELQLSYAPIVQRVQPAVVNVYAAKTVQNRNPFLDDPIFRRFFGVPGQQPEQMQRSLGSGVMVDGSGLVVTNNHVIEGADQVKVSLADKREYEAEIVLKDSRTDLAVLRLKNTNKEKFATLDFANSDQLLVGDVVLAIGNPFGVGQTVTHGIISALARTQVGITDYQFFIQTDAAINPGNSGGALVDMSGRLAGINTAIFSRSGGSQGIGFAIPANMVRVVVASAKSGGKNVKRPWLGARLQAVTPEIAETLGLKLPSGALVANVAPNSPAAKAGLKLSDLIVGIDGTPIDDPNAFDYRFATRPLGGNAEIEVQRAGKPVKLTVPLETAPDTNRDEIVLTARSPFQGARVANISPALADELHLDAGAEGVVVTELADDGTAANVGFQKGDIIIAVNNEKIARTGDLEKASKTGSRVWRITLVRGGQQINVTLGG</sequence>
<dbReference type="InterPro" id="IPR051201">
    <property type="entry name" value="Chloro_Bact_Ser_Proteases"/>
</dbReference>
<accession>A0A8I1YE57</accession>
<evidence type="ECO:0000313" key="9">
    <source>
        <dbReference type="EMBL" id="MBP1296591.1"/>
    </source>
</evidence>
<dbReference type="InterPro" id="IPR036034">
    <property type="entry name" value="PDZ_sf"/>
</dbReference>
<evidence type="ECO:0000256" key="1">
    <source>
        <dbReference type="ARBA" id="ARBA00022670"/>
    </source>
</evidence>
<evidence type="ECO:0000256" key="2">
    <source>
        <dbReference type="ARBA" id="ARBA00022729"/>
    </source>
</evidence>
<dbReference type="AlphaFoldDB" id="A0A8I1YE57"/>
<dbReference type="RefSeq" id="WP_209946158.1">
    <property type="nucleotide sequence ID" value="NZ_JAFICZ010000001.1"/>
</dbReference>
<organism evidence="9 10">
    <name type="scientific">Bradyrhizobium elkanii</name>
    <dbReference type="NCBI Taxonomy" id="29448"/>
    <lineage>
        <taxon>Bacteria</taxon>
        <taxon>Pseudomonadati</taxon>
        <taxon>Pseudomonadota</taxon>
        <taxon>Alphaproteobacteria</taxon>
        <taxon>Hyphomicrobiales</taxon>
        <taxon>Nitrobacteraceae</taxon>
        <taxon>Bradyrhizobium</taxon>
    </lineage>
</organism>
<proteinExistence type="predicted"/>
<dbReference type="EMBL" id="JAFICZ010000001">
    <property type="protein sequence ID" value="MBP1296591.1"/>
    <property type="molecule type" value="Genomic_DNA"/>
</dbReference>
<feature type="active site" description="Charge relay system" evidence="6">
    <location>
        <position position="199"/>
    </location>
</feature>
<name>A0A8I1YE57_BRAEL</name>
<dbReference type="NCBIfam" id="TIGR02037">
    <property type="entry name" value="degP_htrA_DO"/>
    <property type="match status" value="1"/>
</dbReference>
<dbReference type="GO" id="GO:0006508">
    <property type="term" value="P:proteolysis"/>
    <property type="evidence" value="ECO:0007669"/>
    <property type="project" value="UniProtKB-KW"/>
</dbReference>
<dbReference type="InterPro" id="IPR011782">
    <property type="entry name" value="Pept_S1C_Do"/>
</dbReference>
<evidence type="ECO:0000256" key="6">
    <source>
        <dbReference type="PIRSR" id="PIRSR611782-1"/>
    </source>
</evidence>
<dbReference type="InterPro" id="IPR001940">
    <property type="entry name" value="Peptidase_S1C"/>
</dbReference>
<keyword evidence="3" id="KW-0677">Repeat</keyword>